<feature type="compositionally biased region" description="Polar residues" evidence="3">
    <location>
        <begin position="949"/>
        <end position="965"/>
    </location>
</feature>
<evidence type="ECO:0000256" key="3">
    <source>
        <dbReference type="SAM" id="MobiDB-lite"/>
    </source>
</evidence>
<dbReference type="Proteomes" id="UP000318582">
    <property type="component" value="Unassembled WGS sequence"/>
</dbReference>
<comment type="caution">
    <text evidence="4">The sequence shown here is derived from an EMBL/GenBank/DDBJ whole genome shotgun (WGS) entry which is preliminary data.</text>
</comment>
<organism evidence="4 5">
    <name type="scientific">Powellomyces hirtus</name>
    <dbReference type="NCBI Taxonomy" id="109895"/>
    <lineage>
        <taxon>Eukaryota</taxon>
        <taxon>Fungi</taxon>
        <taxon>Fungi incertae sedis</taxon>
        <taxon>Chytridiomycota</taxon>
        <taxon>Chytridiomycota incertae sedis</taxon>
        <taxon>Chytridiomycetes</taxon>
        <taxon>Spizellomycetales</taxon>
        <taxon>Powellomycetaceae</taxon>
        <taxon>Powellomyces</taxon>
    </lineage>
</organism>
<dbReference type="STRING" id="109895.A0A507E0S3"/>
<evidence type="ECO:0000313" key="4">
    <source>
        <dbReference type="EMBL" id="TPX57007.1"/>
    </source>
</evidence>
<dbReference type="GO" id="GO:0005930">
    <property type="term" value="C:axoneme"/>
    <property type="evidence" value="ECO:0007669"/>
    <property type="project" value="InterPro"/>
</dbReference>
<reference evidence="4 5" key="1">
    <citation type="journal article" date="2019" name="Sci. Rep.">
        <title>Comparative genomics of chytrid fungi reveal insights into the obligate biotrophic and pathogenic lifestyle of Synchytrium endobioticum.</title>
        <authorList>
            <person name="van de Vossenberg B.T.L.H."/>
            <person name="Warris S."/>
            <person name="Nguyen H.D.T."/>
            <person name="van Gent-Pelzer M.P.E."/>
            <person name="Joly D.L."/>
            <person name="van de Geest H.C."/>
            <person name="Bonants P.J.M."/>
            <person name="Smith D.S."/>
            <person name="Levesque C.A."/>
            <person name="van der Lee T.A.J."/>
        </authorList>
    </citation>
    <scope>NUCLEOTIDE SEQUENCE [LARGE SCALE GENOMIC DNA]</scope>
    <source>
        <strain evidence="4 5">CBS 809.83</strain>
    </source>
</reference>
<dbReference type="PANTHER" id="PTHR18962">
    <property type="entry name" value="COILED-COIL DOMAIN-CONTAINING PROTEIN 39"/>
    <property type="match status" value="1"/>
</dbReference>
<gene>
    <name evidence="4" type="ORF">PhCBS80983_g04142</name>
</gene>
<feature type="compositionally biased region" description="Low complexity" evidence="3">
    <location>
        <begin position="872"/>
        <end position="915"/>
    </location>
</feature>
<feature type="compositionally biased region" description="Low complexity" evidence="3">
    <location>
        <begin position="983"/>
        <end position="1024"/>
    </location>
</feature>
<dbReference type="GO" id="GO:0060285">
    <property type="term" value="P:cilium-dependent cell motility"/>
    <property type="evidence" value="ECO:0007669"/>
    <property type="project" value="TreeGrafter"/>
</dbReference>
<feature type="coiled-coil region" evidence="2">
    <location>
        <begin position="674"/>
        <end position="816"/>
    </location>
</feature>
<keyword evidence="5" id="KW-1185">Reference proteome</keyword>
<dbReference type="AlphaFoldDB" id="A0A507E0S3"/>
<evidence type="ECO:0008006" key="6">
    <source>
        <dbReference type="Google" id="ProtNLM"/>
    </source>
</evidence>
<sequence>MLSSDDNFHVHSLPPFANEQNKALSKEIQEIEAKLSSLTTAYDDNAARAETMSAHMKNVQQELMHTQALSDAKGRQIDTEDHFKQLAEREAGRLALEIKSIDKQILEVTEHLNTIQNNIYRGNERIDGIRADLKLEKSELDEWLRVQSEKEEDNMALLKYTKEDNQKIKELSLGIEKLMQEVNKKKAILSAEITETQVTQIELDKTTDAFKQLHQERQDLIQQWESTIEGMHKKDQEIVTVQAEFEKTKEEIKNQQRIIDEKQRFLDQQNENNADTEKKIGLTERAVSKFRFEQNEASSSLIQFQDELEVLRNTLNKTATDLVNKRGEVVNLKDDLQDKHEKLDREKQNTEEMKKRLAMITDKTMTMEQKAQELQEILKQEENMSRDLDRELKVLRESQFKRNQEVFRLKQDEKDMGAEIAGGEAALRNLKSKVHRLDQEALKQQAMLYAQEFQIQQLERKLRRAQGERTDEEKEMLMKRIEDLNVQLEATTHKWGLLNAQLKKSQGDVVAAQRKLEILQKDKAGVKNNIDELTLHNDSASKQLVQKIREKEDLMVEENILRLELRKLRGFLNARADEVFSLETRQVHLQLALEERTKEIEIHKDMLRLQQKSAEEERYSACAELRDRVSKVEKLKRRYEIVMTSFTGSNHDGADGGDGGPEEEHSQAYYVIRAAQHREELQREGDELDAQIRKAEKEIKALENTLKMMNDRNEEYRMNMYKAELNSKDIQHREMLEQQYRHAMERYKSKRLEIQDLQSDLMTSEKHLLTLTSAESSRLQAVSTLEAKLASLQKDLTSQEAKRERAQKTVSRAAKELRKIRGGENAAGEEADFKVRELKEMGNLALEHLGKVVEQTPEIAGRVGELLQENGVQPPSRIVSRVPSRSESRSSMFSDAGSESAAAATSNSALASGSAGRRGSGQGSSHLQSTSPRTSLSIRPAGVGLPGRNTPTRLSTTNINASITLPSVDPKSGVPAGLPALPSRHTPTASAHSSTGAASRTPITGAGRVRGPARSGSASSVSSYGNGGAGSGPASRRSSAANSVSGR</sequence>
<name>A0A507E0S3_9FUNG</name>
<feature type="coiled-coil region" evidence="2">
    <location>
        <begin position="329"/>
        <end position="536"/>
    </location>
</feature>
<evidence type="ECO:0000256" key="2">
    <source>
        <dbReference type="SAM" id="Coils"/>
    </source>
</evidence>
<feature type="region of interest" description="Disordered" evidence="3">
    <location>
        <begin position="866"/>
        <end position="1047"/>
    </location>
</feature>
<dbReference type="PANTHER" id="PTHR18962:SF0">
    <property type="entry name" value="COILED-COIL DOMAIN-CONTAINING PROTEIN 39"/>
    <property type="match status" value="1"/>
</dbReference>
<proteinExistence type="predicted"/>
<keyword evidence="1 2" id="KW-0175">Coiled coil</keyword>
<accession>A0A507E0S3</accession>
<dbReference type="InterPro" id="IPR033290">
    <property type="entry name" value="CCDC39"/>
</dbReference>
<dbReference type="GO" id="GO:0036159">
    <property type="term" value="P:inner dynein arm assembly"/>
    <property type="evidence" value="ECO:0007669"/>
    <property type="project" value="InterPro"/>
</dbReference>
<dbReference type="Pfam" id="PF24161">
    <property type="entry name" value="CCDC39"/>
    <property type="match status" value="1"/>
</dbReference>
<dbReference type="GO" id="GO:0003341">
    <property type="term" value="P:cilium movement"/>
    <property type="evidence" value="ECO:0007669"/>
    <property type="project" value="InterPro"/>
</dbReference>
<protein>
    <recommendedName>
        <fullName evidence="6">Coiled-coil domain-containing protein 39</fullName>
    </recommendedName>
</protein>
<feature type="coiled-coil region" evidence="2">
    <location>
        <begin position="203"/>
        <end position="286"/>
    </location>
</feature>
<feature type="compositionally biased region" description="Low complexity" evidence="3">
    <location>
        <begin position="1032"/>
        <end position="1047"/>
    </location>
</feature>
<evidence type="ECO:0000313" key="5">
    <source>
        <dbReference type="Proteomes" id="UP000318582"/>
    </source>
</evidence>
<dbReference type="EMBL" id="QEAQ01000060">
    <property type="protein sequence ID" value="TPX57007.1"/>
    <property type="molecule type" value="Genomic_DNA"/>
</dbReference>
<evidence type="ECO:0000256" key="1">
    <source>
        <dbReference type="ARBA" id="ARBA00023054"/>
    </source>
</evidence>